<evidence type="ECO:0000256" key="1">
    <source>
        <dbReference type="SAM" id="SignalP"/>
    </source>
</evidence>
<protein>
    <submittedName>
        <fullName evidence="2">Uncharacterized protein</fullName>
    </submittedName>
</protein>
<feature type="signal peptide" evidence="1">
    <location>
        <begin position="1"/>
        <end position="29"/>
    </location>
</feature>
<accession>L0H0J8</accession>
<dbReference type="KEGG" id="tmb:Thimo_3064"/>
<dbReference type="HOGENOM" id="CLU_460729_0_0_6"/>
<dbReference type="eggNOG" id="ENOG50337PX">
    <property type="taxonomic scope" value="Bacteria"/>
</dbReference>
<name>L0H0J8_9GAMM</name>
<keyword evidence="3" id="KW-1185">Reference proteome</keyword>
<feature type="chain" id="PRO_5003943234" evidence="1">
    <location>
        <begin position="30"/>
        <end position="592"/>
    </location>
</feature>
<gene>
    <name evidence="2" type="ORF">Thimo_3064</name>
</gene>
<evidence type="ECO:0000313" key="3">
    <source>
        <dbReference type="Proteomes" id="UP000010816"/>
    </source>
</evidence>
<proteinExistence type="predicted"/>
<sequence length="592" mass="63653">MNNGLGLVRYAMTFMLGSGIALSPGAVLAGADCGSQDPASPCMANQVSTQRGSTDFVWQFDCSGGPCQVGRFVTGSPWVRHPAGGVVTITGVSPDTSSDGFEKNPATGGVNMQGLLACSADDSAYEVTRDLSTQLPYDAAPDNGVYLKAKRYEGDCIAVFTKSVGDFCVAAYGSLTVLKQLPPDGKLGAKTFRPSLTGNTKRFFTLDDFDFARLPSLKDLPPTGTYSEIVTRWQGPVISLFIDKNGDQGRRWTPEPEVGLPDYAADKAERWNMDMFVTFTNDAFANKKDAVLALLQYAIDVYGAYVDGVRWVSGAGQGQGYWAPIVFLGALSTDSSVVANVRAATENMGMYEDGQNVQFTELHQIGVSRDGVNPIWGGFPGGSSISDGCAGGDSAGRGVYWANYTDATLRDTRKKKTCGDPYRFIDGPAEQPGSEYAACCSTGIYVSIGLAMKIWPEFRSAANNNMMIRFADRIMDGAGWWTQPDQCAAIDPRESSECNPYTAGKAASTCQYFGLTWGHNSNTNDCVTLAEAQANNWGDGQTPSPRWTAQHLTGRPTLDREKPGAELWDMFAAEANGEDEPIPAPNKPFKNQ</sequence>
<keyword evidence="1" id="KW-0732">Signal</keyword>
<dbReference type="EMBL" id="CP003051">
    <property type="protein sequence ID" value="AGA91751.1"/>
    <property type="molecule type" value="Genomic_DNA"/>
</dbReference>
<dbReference type="AlphaFoldDB" id="L0H0J8"/>
<dbReference type="Proteomes" id="UP000010816">
    <property type="component" value="Chromosome"/>
</dbReference>
<evidence type="ECO:0000313" key="2">
    <source>
        <dbReference type="EMBL" id="AGA91751.1"/>
    </source>
</evidence>
<reference evidence="2 3" key="1">
    <citation type="submission" date="2011-09" db="EMBL/GenBank/DDBJ databases">
        <title>Complete sequence of chromosome of Thioflavicoccus mobilis 8321.</title>
        <authorList>
            <consortium name="US DOE Joint Genome Institute"/>
            <person name="Lucas S."/>
            <person name="Han J."/>
            <person name="Lapidus A."/>
            <person name="Cheng J.-F."/>
            <person name="Goodwin L."/>
            <person name="Pitluck S."/>
            <person name="Peters L."/>
            <person name="Ovchinnikova G."/>
            <person name="Lu M."/>
            <person name="Detter J.C."/>
            <person name="Han C."/>
            <person name="Tapia R."/>
            <person name="Land M."/>
            <person name="Hauser L."/>
            <person name="Kyrpides N."/>
            <person name="Ivanova N."/>
            <person name="Pagani I."/>
            <person name="Vogl K."/>
            <person name="Liu Z."/>
            <person name="Imhoff J."/>
            <person name="Thiel V."/>
            <person name="Frigaard N.-U."/>
            <person name="Bryant D."/>
            <person name="Woyke T."/>
        </authorList>
    </citation>
    <scope>NUCLEOTIDE SEQUENCE [LARGE SCALE GENOMIC DNA]</scope>
    <source>
        <strain evidence="2 3">8321</strain>
    </source>
</reference>
<organism evidence="2 3">
    <name type="scientific">Thioflavicoccus mobilis 8321</name>
    <dbReference type="NCBI Taxonomy" id="765912"/>
    <lineage>
        <taxon>Bacteria</taxon>
        <taxon>Pseudomonadati</taxon>
        <taxon>Pseudomonadota</taxon>
        <taxon>Gammaproteobacteria</taxon>
        <taxon>Chromatiales</taxon>
        <taxon>Chromatiaceae</taxon>
        <taxon>Thioflavicoccus</taxon>
    </lineage>
</organism>